<dbReference type="AlphaFoldDB" id="A0A073JRP2"/>
<feature type="domain" description="ChsH2 rubredoxin-like zinc ribbon" evidence="2">
    <location>
        <begin position="27"/>
        <end position="52"/>
    </location>
</feature>
<dbReference type="RefSeq" id="WP_035152895.1">
    <property type="nucleotide sequence ID" value="NZ_JAJGUR010000102.1"/>
</dbReference>
<dbReference type="SUPFAM" id="SSF50249">
    <property type="entry name" value="Nucleic acid-binding proteins"/>
    <property type="match status" value="1"/>
</dbReference>
<dbReference type="PATRIC" id="fig|1598.90.peg.289"/>
<dbReference type="EMBL" id="KJ659887">
    <property type="protein sequence ID" value="AJO68334.1"/>
    <property type="molecule type" value="Genomic_DNA"/>
</dbReference>
<dbReference type="Proteomes" id="UP000027731">
    <property type="component" value="Unassembled WGS sequence"/>
</dbReference>
<dbReference type="InterPro" id="IPR012340">
    <property type="entry name" value="NA-bd_OB-fold"/>
</dbReference>
<evidence type="ECO:0000259" key="1">
    <source>
        <dbReference type="Pfam" id="PF01796"/>
    </source>
</evidence>
<dbReference type="InterPro" id="IPR022002">
    <property type="entry name" value="ChsH2_Znr"/>
</dbReference>
<evidence type="ECO:0000313" key="4">
    <source>
        <dbReference type="EMBL" id="AJO68343.1"/>
    </source>
</evidence>
<evidence type="ECO:0000259" key="2">
    <source>
        <dbReference type="Pfam" id="PF12172"/>
    </source>
</evidence>
<dbReference type="InterPro" id="IPR052513">
    <property type="entry name" value="Thioester_dehydratase-like"/>
</dbReference>
<dbReference type="PANTHER" id="PTHR34075:SF5">
    <property type="entry name" value="BLR3430 PROTEIN"/>
    <property type="match status" value="1"/>
</dbReference>
<dbReference type="Gene3D" id="6.10.30.10">
    <property type="match status" value="1"/>
</dbReference>
<dbReference type="InterPro" id="IPR002878">
    <property type="entry name" value="ChsH2_C"/>
</dbReference>
<evidence type="ECO:0000313" key="6">
    <source>
        <dbReference type="Proteomes" id="UP000027731"/>
    </source>
</evidence>
<evidence type="ECO:0000313" key="3">
    <source>
        <dbReference type="EMBL" id="AJO68334.1"/>
    </source>
</evidence>
<dbReference type="Pfam" id="PF01796">
    <property type="entry name" value="OB_ChsH2_C"/>
    <property type="match status" value="1"/>
</dbReference>
<reference evidence="3" key="1">
    <citation type="submission" date="2014-04" db="EMBL/GenBank/DDBJ databases">
        <authorList>
            <person name="Gaenzle M."/>
            <person name="Walter J."/>
            <person name="Duar R."/>
            <person name="Lohans C."/>
            <person name="Vederas J."/>
        </authorList>
    </citation>
    <scope>NUCLEOTIDE SEQUENCE</scope>
    <source>
        <strain evidence="4">LTH5448</strain>
        <strain evidence="3">TMW1.656</strain>
    </source>
</reference>
<evidence type="ECO:0000313" key="5">
    <source>
        <dbReference type="EMBL" id="KEK16438.1"/>
    </source>
</evidence>
<feature type="domain" description="ChsH2 C-terminal OB-fold" evidence="1">
    <location>
        <begin position="60"/>
        <end position="122"/>
    </location>
</feature>
<reference evidence="5 6" key="2">
    <citation type="submission" date="2014-06" db="EMBL/GenBank/DDBJ databases">
        <title>Genetic determinant of reutericyclin biosynthesis of Lactobacillus reuteri.</title>
        <authorList>
            <person name="Lin X."/>
            <person name="Duar R."/>
            <person name="Walter J."/>
            <person name="Gaenzle M."/>
        </authorList>
    </citation>
    <scope>NUCLEOTIDE SEQUENCE [LARGE SCALE GENOMIC DNA]</scope>
    <source>
        <strain evidence="5 6">LTH2584</strain>
    </source>
</reference>
<protein>
    <submittedName>
        <fullName evidence="5">2,4-diacetylphloroglucinol biosynthesis protein</fullName>
    </submittedName>
    <submittedName>
        <fullName evidence="3">RtcPhlb</fullName>
    </submittedName>
</protein>
<dbReference type="EMBL" id="JOSX01000007">
    <property type="protein sequence ID" value="KEK16438.1"/>
    <property type="molecule type" value="Genomic_DNA"/>
</dbReference>
<proteinExistence type="predicted"/>
<organism evidence="5 6">
    <name type="scientific">Limosilactobacillus reuteri</name>
    <name type="common">Lactobacillus reuteri</name>
    <dbReference type="NCBI Taxonomy" id="1598"/>
    <lineage>
        <taxon>Bacteria</taxon>
        <taxon>Bacillati</taxon>
        <taxon>Bacillota</taxon>
        <taxon>Bacilli</taxon>
        <taxon>Lactobacillales</taxon>
        <taxon>Lactobacillaceae</taxon>
        <taxon>Limosilactobacillus</taxon>
    </lineage>
</organism>
<dbReference type="EMBL" id="KJ659888">
    <property type="protein sequence ID" value="AJO68343.1"/>
    <property type="molecule type" value="Genomic_DNA"/>
</dbReference>
<sequence>MNLNEQLSNPTIESSLKDWREQGGLTRLEGSRCLNCNELFFPRRTVCPVCHQQKLIPYRFSGKGTIVNIEINNIPQVAIFGYREISPRYLAIIRLDEGVNILGEIIECDKADSLLNKTVHMVIRKQSRSSNTSWKYGYKFKLDNK</sequence>
<dbReference type="PANTHER" id="PTHR34075">
    <property type="entry name" value="BLR3430 PROTEIN"/>
    <property type="match status" value="1"/>
</dbReference>
<reference evidence="3" key="3">
    <citation type="journal article" date="2015" name="Appl. Environ. Microbiol.">
        <title>Genetic Determinants of Reutericyclin Biosynthesis in Lactobacillus reuteri.</title>
        <authorList>
            <person name="Lin X.B."/>
            <person name="Lohans C.T."/>
            <person name="Duar R."/>
            <person name="Zheng J."/>
            <person name="Vederas J.C."/>
            <person name="Walter J."/>
            <person name="Ganzle M."/>
        </authorList>
    </citation>
    <scope>NUCLEOTIDE SEQUENCE</scope>
    <source>
        <strain evidence="4">LTH5448</strain>
        <strain evidence="3">TMW1.656</strain>
    </source>
</reference>
<accession>A0A073JRP2</accession>
<dbReference type="Pfam" id="PF12172">
    <property type="entry name" value="zf-ChsH2"/>
    <property type="match status" value="1"/>
</dbReference>
<gene>
    <name evidence="3" type="primary">rtcPhlb</name>
    <name evidence="5" type="ORF">LR3_05940</name>
</gene>
<name>A0A073JRP2_LIMRT</name>